<evidence type="ECO:0000256" key="16">
    <source>
        <dbReference type="ARBA" id="ARBA00049229"/>
    </source>
</evidence>
<reference evidence="18" key="1">
    <citation type="journal article" date="2020" name="mSystems">
        <title>Genome- and Community-Level Interaction Insights into Carbon Utilization and Element Cycling Functions of Hydrothermarchaeota in Hydrothermal Sediment.</title>
        <authorList>
            <person name="Zhou Z."/>
            <person name="Liu Y."/>
            <person name="Xu W."/>
            <person name="Pan J."/>
            <person name="Luo Z.H."/>
            <person name="Li M."/>
        </authorList>
    </citation>
    <scope>NUCLEOTIDE SEQUENCE [LARGE SCALE GENOMIC DNA]</scope>
    <source>
        <strain evidence="18">SpSt-1217</strain>
    </source>
</reference>
<evidence type="ECO:0000256" key="8">
    <source>
        <dbReference type="ARBA" id="ARBA00018179"/>
    </source>
</evidence>
<comment type="similarity">
    <text evidence="6">Belongs to the class-IV pyridoxal-phosphate-dependent aminotransferase family.</text>
</comment>
<evidence type="ECO:0000256" key="9">
    <source>
        <dbReference type="ARBA" id="ARBA00022576"/>
    </source>
</evidence>
<dbReference type="FunFam" id="3.20.10.10:FF:000006">
    <property type="entry name" value="Branched-chain amino acid aminotransferase"/>
    <property type="match status" value="1"/>
</dbReference>
<dbReference type="InterPro" id="IPR033939">
    <property type="entry name" value="BCAT_family"/>
</dbReference>
<name>A0A831LTX1_9BACT</name>
<keyword evidence="10" id="KW-0028">Amino-acid biosynthesis</keyword>
<evidence type="ECO:0000313" key="18">
    <source>
        <dbReference type="EMBL" id="HDR50506.1"/>
    </source>
</evidence>
<dbReference type="InterPro" id="IPR005786">
    <property type="entry name" value="B_amino_transII"/>
</dbReference>
<keyword evidence="13" id="KW-0100">Branched-chain amino acid biosynthesis</keyword>
<dbReference type="InterPro" id="IPR001544">
    <property type="entry name" value="Aminotrans_IV"/>
</dbReference>
<evidence type="ECO:0000256" key="2">
    <source>
        <dbReference type="ARBA" id="ARBA00003109"/>
    </source>
</evidence>
<evidence type="ECO:0000256" key="11">
    <source>
        <dbReference type="ARBA" id="ARBA00022679"/>
    </source>
</evidence>
<dbReference type="SUPFAM" id="SSF56752">
    <property type="entry name" value="D-aminoacid aminotransferase-like PLP-dependent enzymes"/>
    <property type="match status" value="1"/>
</dbReference>
<evidence type="ECO:0000256" key="13">
    <source>
        <dbReference type="ARBA" id="ARBA00023304"/>
    </source>
</evidence>
<accession>A0A831LTX1</accession>
<comment type="catalytic activity">
    <reaction evidence="15">
        <text>L-isoleucine + 2-oxoglutarate = (S)-3-methyl-2-oxopentanoate + L-glutamate</text>
        <dbReference type="Rhea" id="RHEA:24801"/>
        <dbReference type="ChEBI" id="CHEBI:16810"/>
        <dbReference type="ChEBI" id="CHEBI:29985"/>
        <dbReference type="ChEBI" id="CHEBI:35146"/>
        <dbReference type="ChEBI" id="CHEBI:58045"/>
        <dbReference type="EC" id="2.6.1.42"/>
    </reaction>
</comment>
<protein>
    <recommendedName>
        <fullName evidence="8">Branched-chain-amino-acid aminotransferase</fullName>
        <ecNumber evidence="7">2.6.1.42</ecNumber>
    </recommendedName>
</protein>
<organism evidence="18">
    <name type="scientific">Mariniphaga anaerophila</name>
    <dbReference type="NCBI Taxonomy" id="1484053"/>
    <lineage>
        <taxon>Bacteria</taxon>
        <taxon>Pseudomonadati</taxon>
        <taxon>Bacteroidota</taxon>
        <taxon>Bacteroidia</taxon>
        <taxon>Marinilabiliales</taxon>
        <taxon>Prolixibacteraceae</taxon>
        <taxon>Mariniphaga</taxon>
    </lineage>
</organism>
<dbReference type="InterPro" id="IPR043131">
    <property type="entry name" value="BCAT-like_N"/>
</dbReference>
<evidence type="ECO:0000256" key="3">
    <source>
        <dbReference type="ARBA" id="ARBA00004824"/>
    </source>
</evidence>
<evidence type="ECO:0000256" key="6">
    <source>
        <dbReference type="ARBA" id="ARBA00009320"/>
    </source>
</evidence>
<dbReference type="UniPathway" id="UPA00047">
    <property type="reaction ID" value="UER00058"/>
</dbReference>
<comment type="pathway">
    <text evidence="3">Amino-acid biosynthesis; L-isoleucine biosynthesis; L-isoleucine from 2-oxobutanoate: step 4/4.</text>
</comment>
<evidence type="ECO:0000256" key="4">
    <source>
        <dbReference type="ARBA" id="ARBA00004931"/>
    </source>
</evidence>
<dbReference type="Pfam" id="PF01063">
    <property type="entry name" value="Aminotran_4"/>
    <property type="match status" value="1"/>
</dbReference>
<dbReference type="PANTHER" id="PTHR42825">
    <property type="entry name" value="AMINO ACID AMINOTRANSFERASE"/>
    <property type="match status" value="1"/>
</dbReference>
<keyword evidence="12" id="KW-0663">Pyridoxal phosphate</keyword>
<dbReference type="GO" id="GO:0009099">
    <property type="term" value="P:L-valine biosynthetic process"/>
    <property type="evidence" value="ECO:0007669"/>
    <property type="project" value="UniProtKB-UniPathway"/>
</dbReference>
<dbReference type="NCBIfam" id="NF009897">
    <property type="entry name" value="PRK13357.1"/>
    <property type="match status" value="1"/>
</dbReference>
<evidence type="ECO:0000256" key="5">
    <source>
        <dbReference type="ARBA" id="ARBA00005072"/>
    </source>
</evidence>
<dbReference type="InterPro" id="IPR043132">
    <property type="entry name" value="BCAT-like_C"/>
</dbReference>
<comment type="pathway">
    <text evidence="5">Amino-acid biosynthesis; L-leucine biosynthesis; L-leucine from 3-methyl-2-oxobutanoate: step 4/4.</text>
</comment>
<comment type="cofactor">
    <cofactor evidence="1">
        <name>pyridoxal 5'-phosphate</name>
        <dbReference type="ChEBI" id="CHEBI:597326"/>
    </cofactor>
</comment>
<dbReference type="Gene3D" id="3.20.10.10">
    <property type="entry name" value="D-amino Acid Aminotransferase, subunit A, domain 2"/>
    <property type="match status" value="1"/>
</dbReference>
<evidence type="ECO:0000256" key="10">
    <source>
        <dbReference type="ARBA" id="ARBA00022605"/>
    </source>
</evidence>
<dbReference type="PANTHER" id="PTHR42825:SF2">
    <property type="entry name" value="BRANCHED-CHAIN-AMINO-ACID AMINOTRANSFERASE 3, CHLOROPLASTIC-RELATED"/>
    <property type="match status" value="1"/>
</dbReference>
<evidence type="ECO:0000256" key="7">
    <source>
        <dbReference type="ARBA" id="ARBA00013053"/>
    </source>
</evidence>
<dbReference type="PIRSF" id="PIRSF006468">
    <property type="entry name" value="BCAT1"/>
    <property type="match status" value="1"/>
</dbReference>
<dbReference type="CDD" id="cd01557">
    <property type="entry name" value="BCAT_beta_family"/>
    <property type="match status" value="1"/>
</dbReference>
<comment type="caution">
    <text evidence="18">The sequence shown here is derived from an EMBL/GenBank/DDBJ whole genome shotgun (WGS) entry which is preliminary data.</text>
</comment>
<dbReference type="NCBIfam" id="TIGR01123">
    <property type="entry name" value="ilvE_II"/>
    <property type="match status" value="1"/>
</dbReference>
<gene>
    <name evidence="18" type="ORF">ENN90_02635</name>
</gene>
<evidence type="ECO:0000256" key="1">
    <source>
        <dbReference type="ARBA" id="ARBA00001933"/>
    </source>
</evidence>
<dbReference type="Gene3D" id="3.30.470.10">
    <property type="match status" value="1"/>
</dbReference>
<dbReference type="UniPathway" id="UPA00048">
    <property type="reaction ID" value="UER00073"/>
</dbReference>
<dbReference type="EMBL" id="DSDK01000145">
    <property type="protein sequence ID" value="HDR50506.1"/>
    <property type="molecule type" value="Genomic_DNA"/>
</dbReference>
<dbReference type="Proteomes" id="UP000886047">
    <property type="component" value="Unassembled WGS sequence"/>
</dbReference>
<comment type="catalytic activity">
    <reaction evidence="14">
        <text>L-valine + 2-oxoglutarate = 3-methyl-2-oxobutanoate + L-glutamate</text>
        <dbReference type="Rhea" id="RHEA:24813"/>
        <dbReference type="ChEBI" id="CHEBI:11851"/>
        <dbReference type="ChEBI" id="CHEBI:16810"/>
        <dbReference type="ChEBI" id="CHEBI:29985"/>
        <dbReference type="ChEBI" id="CHEBI:57762"/>
        <dbReference type="EC" id="2.6.1.42"/>
    </reaction>
</comment>
<keyword evidence="11 18" id="KW-0808">Transferase</keyword>
<dbReference type="EC" id="2.6.1.42" evidence="7"/>
<dbReference type="AlphaFoldDB" id="A0A831LTX1"/>
<keyword evidence="9 18" id="KW-0032">Aminotransferase</keyword>
<comment type="catalytic activity">
    <reaction evidence="16">
        <text>L-leucine + 2-oxoglutarate = 4-methyl-2-oxopentanoate + L-glutamate</text>
        <dbReference type="Rhea" id="RHEA:18321"/>
        <dbReference type="ChEBI" id="CHEBI:16810"/>
        <dbReference type="ChEBI" id="CHEBI:17865"/>
        <dbReference type="ChEBI" id="CHEBI:29985"/>
        <dbReference type="ChEBI" id="CHEBI:57427"/>
        <dbReference type="EC" id="2.6.1.42"/>
    </reaction>
</comment>
<evidence type="ECO:0000256" key="17">
    <source>
        <dbReference type="PIRSR" id="PIRSR006468-1"/>
    </source>
</evidence>
<dbReference type="GO" id="GO:0009098">
    <property type="term" value="P:L-leucine biosynthetic process"/>
    <property type="evidence" value="ECO:0007669"/>
    <property type="project" value="UniProtKB-UniPathway"/>
</dbReference>
<dbReference type="InterPro" id="IPR036038">
    <property type="entry name" value="Aminotransferase-like"/>
</dbReference>
<feature type="modified residue" description="N6-(pyridoxal phosphate)lysine" evidence="17">
    <location>
        <position position="183"/>
    </location>
</feature>
<dbReference type="FunFam" id="3.30.470.10:FF:000004">
    <property type="entry name" value="Branched-chain-amino-acid aminotransferase"/>
    <property type="match status" value="1"/>
</dbReference>
<evidence type="ECO:0000256" key="15">
    <source>
        <dbReference type="ARBA" id="ARBA00048798"/>
    </source>
</evidence>
<comment type="function">
    <text evidence="2">Acts on leucine, isoleucine and valine.</text>
</comment>
<dbReference type="UniPathway" id="UPA00049">
    <property type="reaction ID" value="UER00062"/>
</dbReference>
<sequence length="338" mass="38048">MENLDWQNLGFGYRDTDYNIRCYYRNGQWGELEISSSNQINIHMAATALHYGQEAFEGLKAFKGKDGKVRIFRMDENAKRMQNSCEGILMAKLPVEKFMEAVRLAVKMNARFVPPYESGAALYIRPLLIGTGPEIGVKPATEYLFTVFVMPVGPYFLEGFKPTNLVIMRKYDRAAPQGTGRFKVGGNYAASMGAGKLAKQQGFSAVLYLDSKEKKYLDECGPANFFGIKKNTYVTPQSDSILPSITNKSLMVLAEEMGLTVERRKVPYEELAEFEEVGACGTAAVISPIKGVYDADNDKWFKYGNQKEAGEWSTKLYNKLRAIQYGDEEDKYGWVEIV</sequence>
<evidence type="ECO:0000256" key="12">
    <source>
        <dbReference type="ARBA" id="ARBA00022898"/>
    </source>
</evidence>
<proteinExistence type="inferred from homology"/>
<dbReference type="GO" id="GO:0004084">
    <property type="term" value="F:branched-chain-amino-acid transaminase activity"/>
    <property type="evidence" value="ECO:0007669"/>
    <property type="project" value="UniProtKB-EC"/>
</dbReference>
<comment type="pathway">
    <text evidence="4">Amino-acid biosynthesis; L-valine biosynthesis; L-valine from pyruvate: step 4/4.</text>
</comment>
<evidence type="ECO:0000256" key="14">
    <source>
        <dbReference type="ARBA" id="ARBA00048212"/>
    </source>
</evidence>
<dbReference type="GO" id="GO:0009097">
    <property type="term" value="P:isoleucine biosynthetic process"/>
    <property type="evidence" value="ECO:0007669"/>
    <property type="project" value="UniProtKB-UniPathway"/>
</dbReference>